<evidence type="ECO:0000256" key="2">
    <source>
        <dbReference type="SAM" id="SignalP"/>
    </source>
</evidence>
<dbReference type="SUPFAM" id="SSF53850">
    <property type="entry name" value="Periplasmic binding protein-like II"/>
    <property type="match status" value="1"/>
</dbReference>
<proteinExistence type="predicted"/>
<dbReference type="SMART" id="SM00062">
    <property type="entry name" value="PBPb"/>
    <property type="match status" value="1"/>
</dbReference>
<sequence>MKRAIGVLAVCLLVPLSLAQTKIGDCEVSGKKGEFPIKPVTPGVLTIQTNLPAPGWFNGDTPDTIKSGFEYCLAANVAYLAGLDKVKIVNVSFDALVAGQTKNYDLAFSQVTITDARKKVVDFSPPYFSSDQGLLVRTGTKVNASNIKSLKIGVQQGTTAVDFLKNVLKVPESNIRVFPDTPNLFTALQARQIDVAMLDTAIVLVQAKQSGGKLEVVGQYKTGEEYGAIYPKGSPNKAQFDKIFKTLAAEGVFKKLSATYLSKELGGDPTAVPYLKP</sequence>
<feature type="chain" id="PRO_5030071900" evidence="2">
    <location>
        <begin position="20"/>
        <end position="277"/>
    </location>
</feature>
<feature type="domain" description="Solute-binding protein family 3/N-terminal" evidence="3">
    <location>
        <begin position="64"/>
        <end position="264"/>
    </location>
</feature>
<accession>A0A399FAX0</accession>
<comment type="caution">
    <text evidence="4">The sequence shown here is derived from an EMBL/GenBank/DDBJ whole genome shotgun (WGS) entry which is preliminary data.</text>
</comment>
<feature type="signal peptide" evidence="2">
    <location>
        <begin position="1"/>
        <end position="19"/>
    </location>
</feature>
<dbReference type="AlphaFoldDB" id="A0A399FAX0"/>
<dbReference type="PANTHER" id="PTHR35936:SF17">
    <property type="entry name" value="ARGININE-BINDING EXTRACELLULAR PROTEIN ARTP"/>
    <property type="match status" value="1"/>
</dbReference>
<evidence type="ECO:0000256" key="1">
    <source>
        <dbReference type="ARBA" id="ARBA00022729"/>
    </source>
</evidence>
<dbReference type="EMBL" id="QWLB01000032">
    <property type="protein sequence ID" value="RIH91801.1"/>
    <property type="molecule type" value="Genomic_DNA"/>
</dbReference>
<evidence type="ECO:0000313" key="5">
    <source>
        <dbReference type="Proteomes" id="UP000266178"/>
    </source>
</evidence>
<dbReference type="PANTHER" id="PTHR35936">
    <property type="entry name" value="MEMBRANE-BOUND LYTIC MUREIN TRANSGLYCOSYLASE F"/>
    <property type="match status" value="1"/>
</dbReference>
<dbReference type="Gene3D" id="3.40.190.10">
    <property type="entry name" value="Periplasmic binding protein-like II"/>
    <property type="match status" value="2"/>
</dbReference>
<dbReference type="Pfam" id="PF00497">
    <property type="entry name" value="SBP_bac_3"/>
    <property type="match status" value="1"/>
</dbReference>
<dbReference type="Proteomes" id="UP000266178">
    <property type="component" value="Unassembled WGS sequence"/>
</dbReference>
<keyword evidence="5" id="KW-1185">Reference proteome</keyword>
<dbReference type="CDD" id="cd13530">
    <property type="entry name" value="PBP2_peptides_like"/>
    <property type="match status" value="1"/>
</dbReference>
<dbReference type="OrthoDB" id="6192933at2"/>
<name>A0A399FAX0_9DEIN</name>
<dbReference type="InterPro" id="IPR001638">
    <property type="entry name" value="Solute-binding_3/MltF_N"/>
</dbReference>
<organism evidence="4 5">
    <name type="scientific">Meiothermus granaticius NBRC 107808</name>
    <dbReference type="NCBI Taxonomy" id="1227551"/>
    <lineage>
        <taxon>Bacteria</taxon>
        <taxon>Thermotogati</taxon>
        <taxon>Deinococcota</taxon>
        <taxon>Deinococci</taxon>
        <taxon>Thermales</taxon>
        <taxon>Thermaceae</taxon>
        <taxon>Meiothermus</taxon>
    </lineage>
</organism>
<gene>
    <name evidence="4" type="primary">glnH</name>
    <name evidence="4" type="ORF">Mgrana_02301</name>
</gene>
<evidence type="ECO:0000259" key="3">
    <source>
        <dbReference type="SMART" id="SM00062"/>
    </source>
</evidence>
<dbReference type="RefSeq" id="WP_119357769.1">
    <property type="nucleotide sequence ID" value="NZ_BJXM01000016.1"/>
</dbReference>
<reference evidence="4 5" key="1">
    <citation type="submission" date="2018-08" db="EMBL/GenBank/DDBJ databases">
        <title>Meiothermus granaticius genome AF-68 sequencing project.</title>
        <authorList>
            <person name="Da Costa M.S."/>
            <person name="Albuquerque L."/>
            <person name="Raposo P."/>
            <person name="Froufe H.J.C."/>
            <person name="Barroso C.S."/>
            <person name="Egas C."/>
        </authorList>
    </citation>
    <scope>NUCLEOTIDE SEQUENCE [LARGE SCALE GENOMIC DNA]</scope>
    <source>
        <strain evidence="4 5">AF-68</strain>
    </source>
</reference>
<evidence type="ECO:0000313" key="4">
    <source>
        <dbReference type="EMBL" id="RIH91801.1"/>
    </source>
</evidence>
<protein>
    <submittedName>
        <fullName evidence="4">Glutamine-binding periplasmic protein</fullName>
    </submittedName>
</protein>
<keyword evidence="1 2" id="KW-0732">Signal</keyword>